<evidence type="ECO:0000256" key="6">
    <source>
        <dbReference type="ARBA" id="ARBA00023049"/>
    </source>
</evidence>
<name>A0A1I8JGJ2_9PLAT</name>
<dbReference type="InterPro" id="IPR002889">
    <property type="entry name" value="WSC_carb-bd"/>
</dbReference>
<dbReference type="Pfam" id="PF22456">
    <property type="entry name" value="PqqF-like_C_4"/>
    <property type="match status" value="1"/>
</dbReference>
<dbReference type="PANTHER" id="PTHR43690:SF18">
    <property type="entry name" value="INSULIN-DEGRADING ENZYME-RELATED"/>
    <property type="match status" value="1"/>
</dbReference>
<dbReference type="SUPFAM" id="SSF63411">
    <property type="entry name" value="LuxS/MPP-like metallohydrolase"/>
    <property type="match status" value="4"/>
</dbReference>
<keyword evidence="4" id="KW-0378">Hydrolase</keyword>
<dbReference type="InterPro" id="IPR032632">
    <property type="entry name" value="Peptidase_M16_M"/>
</dbReference>
<keyword evidence="3" id="KW-0479">Metal-binding</keyword>
<dbReference type="Pfam" id="PF05193">
    <property type="entry name" value="Peptidase_M16_C"/>
    <property type="match status" value="1"/>
</dbReference>
<evidence type="ECO:0000313" key="10">
    <source>
        <dbReference type="WBParaSite" id="maker-uti_cns_0047528-snap-gene-0.6-mRNA-1"/>
    </source>
</evidence>
<feature type="domain" description="WSC" evidence="8">
    <location>
        <begin position="997"/>
        <end position="1094"/>
    </location>
</feature>
<accession>A0A1I8JGJ2</accession>
<evidence type="ECO:0000313" key="9">
    <source>
        <dbReference type="Proteomes" id="UP000095280"/>
    </source>
</evidence>
<dbReference type="Gene3D" id="3.30.830.10">
    <property type="entry name" value="Metalloenzyme, LuxS/M16 peptidase-like"/>
    <property type="match status" value="4"/>
</dbReference>
<protein>
    <submittedName>
        <fullName evidence="10">Insulin-degrading enzyme</fullName>
    </submittedName>
</protein>
<dbReference type="GO" id="GO:0004222">
    <property type="term" value="F:metalloendopeptidase activity"/>
    <property type="evidence" value="ECO:0007669"/>
    <property type="project" value="InterPro"/>
</dbReference>
<dbReference type="GO" id="GO:0005829">
    <property type="term" value="C:cytosol"/>
    <property type="evidence" value="ECO:0007669"/>
    <property type="project" value="TreeGrafter"/>
</dbReference>
<dbReference type="InterPro" id="IPR011765">
    <property type="entry name" value="Pept_M16_N"/>
</dbReference>
<dbReference type="FunFam" id="3.30.830.10:FF:000005">
    <property type="entry name" value="nardilysin isoform X1"/>
    <property type="match status" value="1"/>
</dbReference>
<keyword evidence="5" id="KW-0862">Zinc</keyword>
<dbReference type="Pfam" id="PF01822">
    <property type="entry name" value="WSC"/>
    <property type="match status" value="1"/>
</dbReference>
<keyword evidence="2" id="KW-0645">Protease</keyword>
<proteinExistence type="inferred from homology"/>
<dbReference type="PANTHER" id="PTHR43690">
    <property type="entry name" value="NARDILYSIN"/>
    <property type="match status" value="1"/>
</dbReference>
<comment type="similarity">
    <text evidence="1 7">Belongs to the peptidase M16 family.</text>
</comment>
<evidence type="ECO:0000256" key="4">
    <source>
        <dbReference type="ARBA" id="ARBA00022801"/>
    </source>
</evidence>
<dbReference type="GO" id="GO:0005739">
    <property type="term" value="C:mitochondrion"/>
    <property type="evidence" value="ECO:0007669"/>
    <property type="project" value="TreeGrafter"/>
</dbReference>
<dbReference type="InterPro" id="IPR011249">
    <property type="entry name" value="Metalloenz_LuxS/M16"/>
</dbReference>
<sequence length="1200" mass="135568">LQHLPSSQFIVSILIKPSRLLLFNKNLTASLFSPSWFATNSRISKFCSYNQVMTDNISKATSTTNPAIQTVINDVVKSPEDKHSYRALVLSNGIRVMLVSDSEADRSAASLCVLAGSINEPKSWQGLAHFCEHMLFLGTEKYPVEDSYSNFINEHGGMNNAYTAEDHTCYFFDIAPKHLAEALDRFSQFFLCPLFTPSATEREVQHTLANPEHDYGDHFFTGSLETLLPDSSKAGELREQLLKFHAEEYSANRLHLAVLGCESLDELQSMVVSTFASVPNKNLPVRRWDKHPYDGSECGVKVYAVTIKDVRTLQLVFPMPELRYHYKGAPDRYLSHLIGHEAPGSILAYLKRKGWSNALSAGCGGGSLGYDFFKVSLDLTEEGARREDAVIATLFRYIDMLRREGPQEWIYNEERDLEYMSFRFRDKSQPIDLTERLSAKMLYYPQRDALAAKVVLSEYMPDKITELLNLMTPDRCKVYIGSQSVKDKCTRTEPYYGVQYGVEKFSPELLAACRGDYQQLATADSFWPNGELPDSELHLPSPNPFIPTDFSLKSATDQHRDSPPPASAGPLILRSDRRGRLWHRLDYDYALPKACYTIELISPCAYTDSYAAVCSNLYFQLLSDALNALTYDAELAGLNYRIDPTENGAVLHCSGYNDKLPVLLNSVLQKMTKPDFNPVRFASLYDHMERSLKNFKLEQPYQHCSFHMNLICKTLVWTPDDQLDALANVTLDSVLQFSRQMQSRLYTETLVYGNVAATEAEPIADSVLASLTATPVPRSEIARARDFLLPAGTHHLYRSVHSHHKDSACAVYFQIESDAAGGFDAKIRSRVLCRLLGQVVQESYFDSLRTKQQLGYLVGVRTSAGVNTDGLIFFVQSDRHPVYLEERIDAFIDSIADDLKSMPDEQFQSHVAALNSVITEKPKKMTARNQLYFEEIRRGTLCFDRKERLSACLTKITKDDLLQHVNTWLSKDSKQRRRLSLHVVSEETHGGIKDADYANYTGVNIPSVQEFQRRLLLGPLPAPAAPESRSCFEECSFQLWEGRYFGLSVNGGCHCGTMLLISPSVDKSKCSTICLDSPLEFCGGVNAMLVFEIKTLPRLPARVIGCFMQTNNQRVFNFEEKLSCQFFMSHARCATYCLRVKRTQMFGLINRSYCYCGNSFVSTLARLPFSLCYHPCTNYDLDLCGGEHAMLVLELFQIRV</sequence>
<dbReference type="InterPro" id="IPR007863">
    <property type="entry name" value="Peptidase_M16_C"/>
</dbReference>
<dbReference type="GO" id="GO:0043171">
    <property type="term" value="P:peptide catabolic process"/>
    <property type="evidence" value="ECO:0007669"/>
    <property type="project" value="TreeGrafter"/>
</dbReference>
<dbReference type="AlphaFoldDB" id="A0A1I8JGJ2"/>
<dbReference type="PROSITE" id="PS00143">
    <property type="entry name" value="INSULINASE"/>
    <property type="match status" value="1"/>
</dbReference>
<dbReference type="InterPro" id="IPR001431">
    <property type="entry name" value="Pept_M16_Zn_BS"/>
</dbReference>
<evidence type="ECO:0000256" key="1">
    <source>
        <dbReference type="ARBA" id="ARBA00007261"/>
    </source>
</evidence>
<dbReference type="GO" id="GO:0046872">
    <property type="term" value="F:metal ion binding"/>
    <property type="evidence" value="ECO:0007669"/>
    <property type="project" value="UniProtKB-KW"/>
</dbReference>
<reference evidence="10" key="1">
    <citation type="submission" date="2016-11" db="UniProtKB">
        <authorList>
            <consortium name="WormBaseParasite"/>
        </authorList>
    </citation>
    <scope>IDENTIFICATION</scope>
</reference>
<evidence type="ECO:0000259" key="8">
    <source>
        <dbReference type="PROSITE" id="PS51212"/>
    </source>
</evidence>
<evidence type="ECO:0000256" key="5">
    <source>
        <dbReference type="ARBA" id="ARBA00022833"/>
    </source>
</evidence>
<dbReference type="Proteomes" id="UP000095280">
    <property type="component" value="Unplaced"/>
</dbReference>
<dbReference type="Pfam" id="PF00675">
    <property type="entry name" value="Peptidase_M16"/>
    <property type="match status" value="1"/>
</dbReference>
<dbReference type="InterPro" id="IPR050626">
    <property type="entry name" value="Peptidase_M16"/>
</dbReference>
<dbReference type="WBParaSite" id="maker-uti_cns_0047528-snap-gene-0.6-mRNA-1">
    <property type="protein sequence ID" value="maker-uti_cns_0047528-snap-gene-0.6-mRNA-1"/>
    <property type="gene ID" value="maker-uti_cns_0047528-snap-gene-0.6"/>
</dbReference>
<evidence type="ECO:0000256" key="2">
    <source>
        <dbReference type="ARBA" id="ARBA00022670"/>
    </source>
</evidence>
<keyword evidence="9" id="KW-1185">Reference proteome</keyword>
<dbReference type="GO" id="GO:0051603">
    <property type="term" value="P:proteolysis involved in protein catabolic process"/>
    <property type="evidence" value="ECO:0007669"/>
    <property type="project" value="TreeGrafter"/>
</dbReference>
<keyword evidence="6" id="KW-0482">Metalloprotease</keyword>
<dbReference type="Pfam" id="PF16187">
    <property type="entry name" value="Peptidase_M16_M"/>
    <property type="match status" value="1"/>
</dbReference>
<dbReference type="InterPro" id="IPR054734">
    <property type="entry name" value="PqqF-like_C_4"/>
</dbReference>
<dbReference type="PROSITE" id="PS51212">
    <property type="entry name" value="WSC"/>
    <property type="match status" value="2"/>
</dbReference>
<feature type="domain" description="WSC" evidence="8">
    <location>
        <begin position="1100"/>
        <end position="1196"/>
    </location>
</feature>
<evidence type="ECO:0000256" key="3">
    <source>
        <dbReference type="ARBA" id="ARBA00022723"/>
    </source>
</evidence>
<organism evidence="9 10">
    <name type="scientific">Macrostomum lignano</name>
    <dbReference type="NCBI Taxonomy" id="282301"/>
    <lineage>
        <taxon>Eukaryota</taxon>
        <taxon>Metazoa</taxon>
        <taxon>Spiralia</taxon>
        <taxon>Lophotrochozoa</taxon>
        <taxon>Platyhelminthes</taxon>
        <taxon>Rhabditophora</taxon>
        <taxon>Macrostomorpha</taxon>
        <taxon>Macrostomida</taxon>
        <taxon>Macrostomidae</taxon>
        <taxon>Macrostomum</taxon>
    </lineage>
</organism>
<evidence type="ECO:0000256" key="7">
    <source>
        <dbReference type="RuleBase" id="RU004447"/>
    </source>
</evidence>